<keyword evidence="4" id="KW-1185">Reference proteome</keyword>
<feature type="domain" description="Endonuclease NucS C-terminal" evidence="2">
    <location>
        <begin position="29"/>
        <end position="97"/>
    </location>
</feature>
<dbReference type="Proteomes" id="UP000011523">
    <property type="component" value="Unassembled WGS sequence"/>
</dbReference>
<reference evidence="3 4" key="1">
    <citation type="journal article" date="2014" name="PLoS Genet.">
        <title>Phylogenetically driven sequencing of extremely halophilic archaea reveals strategies for static and dynamic osmo-response.</title>
        <authorList>
            <person name="Becker E.A."/>
            <person name="Seitzer P.M."/>
            <person name="Tritt A."/>
            <person name="Larsen D."/>
            <person name="Krusor M."/>
            <person name="Yao A.I."/>
            <person name="Wu D."/>
            <person name="Madern D."/>
            <person name="Eisen J.A."/>
            <person name="Darling A.E."/>
            <person name="Facciotti M.T."/>
        </authorList>
    </citation>
    <scope>NUCLEOTIDE SEQUENCE [LARGE SCALE GENOMIC DNA]</scope>
    <source>
        <strain evidence="3 4">DSM 14210</strain>
    </source>
</reference>
<dbReference type="Pfam" id="PF01939">
    <property type="entry name" value="NucS_C"/>
    <property type="match status" value="1"/>
</dbReference>
<dbReference type="EMBL" id="AOJD01000047">
    <property type="protein sequence ID" value="ELZ37503.1"/>
    <property type="molecule type" value="Genomic_DNA"/>
</dbReference>
<evidence type="ECO:0000256" key="1">
    <source>
        <dbReference type="SAM" id="MobiDB-lite"/>
    </source>
</evidence>
<dbReference type="RefSeq" id="WP_006629395.1">
    <property type="nucleotide sequence ID" value="NZ_AOJD01000047.1"/>
</dbReference>
<protein>
    <recommendedName>
        <fullName evidence="2">Endonuclease NucS C-terminal domain-containing protein</fullName>
    </recommendedName>
</protein>
<accession>M0DRR6</accession>
<dbReference type="Gene3D" id="3.40.1350.10">
    <property type="match status" value="1"/>
</dbReference>
<dbReference type="GO" id="GO:0003676">
    <property type="term" value="F:nucleic acid binding"/>
    <property type="evidence" value="ECO:0007669"/>
    <property type="project" value="InterPro"/>
</dbReference>
<dbReference type="OrthoDB" id="318965at2157"/>
<comment type="caution">
    <text evidence="3">The sequence shown here is derived from an EMBL/GenBank/DDBJ whole genome shotgun (WGS) entry which is preliminary data.</text>
</comment>
<evidence type="ECO:0000259" key="2">
    <source>
        <dbReference type="Pfam" id="PF01939"/>
    </source>
</evidence>
<dbReference type="InterPro" id="IPR011856">
    <property type="entry name" value="tRNA_endonuc-like_dom_sf"/>
</dbReference>
<feature type="region of interest" description="Disordered" evidence="1">
    <location>
        <begin position="333"/>
        <end position="356"/>
    </location>
</feature>
<evidence type="ECO:0000313" key="3">
    <source>
        <dbReference type="EMBL" id="ELZ37503.1"/>
    </source>
</evidence>
<sequence length="356" mass="40998">MLFSVEAENGNLEGLRKQDLSDLGFLERQNLQEWAIEQPQILGEDLLIITSEYANFEDTRDRLDILALDQAGKLVVVELKRDRADRTTDLQAIKYASYCATLTAEDVQKDYREFWSSREDTELTPESVGETFIDFIGEPDSLTTSSDGWAEFELDQKPRIVLAAGSFGTEITAPVMWLIEEYGVDITCRRIEAYEHQGRVLLNSQQVIPVAEAEEYMTKRREKQEKQQQRSRRPAAINALLERKVLRPGERVRFDPERVPGNANQDWNEDDDFWWATVTGDTGQSDNVRWDHDDELYSFTGLTKEVLHELVGRDRDEALNGYKYWCHPDFDNRTLSDLRNSETTGADRGDEPTSNK</sequence>
<evidence type="ECO:0000313" key="4">
    <source>
        <dbReference type="Proteomes" id="UP000011523"/>
    </source>
</evidence>
<proteinExistence type="predicted"/>
<dbReference type="AlphaFoldDB" id="M0DRR6"/>
<organism evidence="3 4">
    <name type="scientific">Halorubrum tebenquichense DSM 14210</name>
    <dbReference type="NCBI Taxonomy" id="1227485"/>
    <lineage>
        <taxon>Archaea</taxon>
        <taxon>Methanobacteriati</taxon>
        <taxon>Methanobacteriota</taxon>
        <taxon>Stenosarchaea group</taxon>
        <taxon>Halobacteria</taxon>
        <taxon>Halobacteriales</taxon>
        <taxon>Haloferacaceae</taxon>
        <taxon>Halorubrum</taxon>
    </lineage>
</organism>
<dbReference type="InterPro" id="IPR048301">
    <property type="entry name" value="NucS_C"/>
</dbReference>
<gene>
    <name evidence="3" type="ORF">C472_08604</name>
</gene>
<name>M0DRR6_9EURY</name>
<dbReference type="GO" id="GO:0004519">
    <property type="term" value="F:endonuclease activity"/>
    <property type="evidence" value="ECO:0007669"/>
    <property type="project" value="InterPro"/>
</dbReference>